<sequence>MSLEVESNHTHALGSVLSLRSWIYPPLRIAMSDNGGRGGPIGARDDAVDPNLVTVKARPAGRLFNICRVSSPDCVSLTEGNSTESSRRRDNAVPTKAAREIFE</sequence>
<keyword evidence="3" id="KW-1185">Reference proteome</keyword>
<dbReference type="EMBL" id="BGZK01000076">
    <property type="protein sequence ID" value="GBP15984.1"/>
    <property type="molecule type" value="Genomic_DNA"/>
</dbReference>
<name>A0A4C1TPV3_EUMVA</name>
<organism evidence="2 3">
    <name type="scientific">Eumeta variegata</name>
    <name type="common">Bagworm moth</name>
    <name type="synonym">Eumeta japonica</name>
    <dbReference type="NCBI Taxonomy" id="151549"/>
    <lineage>
        <taxon>Eukaryota</taxon>
        <taxon>Metazoa</taxon>
        <taxon>Ecdysozoa</taxon>
        <taxon>Arthropoda</taxon>
        <taxon>Hexapoda</taxon>
        <taxon>Insecta</taxon>
        <taxon>Pterygota</taxon>
        <taxon>Neoptera</taxon>
        <taxon>Endopterygota</taxon>
        <taxon>Lepidoptera</taxon>
        <taxon>Glossata</taxon>
        <taxon>Ditrysia</taxon>
        <taxon>Tineoidea</taxon>
        <taxon>Psychidae</taxon>
        <taxon>Oiketicinae</taxon>
        <taxon>Eumeta</taxon>
    </lineage>
</organism>
<dbReference type="Proteomes" id="UP000299102">
    <property type="component" value="Unassembled WGS sequence"/>
</dbReference>
<reference evidence="2 3" key="1">
    <citation type="journal article" date="2019" name="Commun. Biol.">
        <title>The bagworm genome reveals a unique fibroin gene that provides high tensile strength.</title>
        <authorList>
            <person name="Kono N."/>
            <person name="Nakamura H."/>
            <person name="Ohtoshi R."/>
            <person name="Tomita M."/>
            <person name="Numata K."/>
            <person name="Arakawa K."/>
        </authorList>
    </citation>
    <scope>NUCLEOTIDE SEQUENCE [LARGE SCALE GENOMIC DNA]</scope>
</reference>
<evidence type="ECO:0000313" key="3">
    <source>
        <dbReference type="Proteomes" id="UP000299102"/>
    </source>
</evidence>
<gene>
    <name evidence="2" type="ORF">EVAR_94332_1</name>
</gene>
<proteinExistence type="predicted"/>
<evidence type="ECO:0000256" key="1">
    <source>
        <dbReference type="SAM" id="MobiDB-lite"/>
    </source>
</evidence>
<accession>A0A4C1TPV3</accession>
<feature type="compositionally biased region" description="Basic and acidic residues" evidence="1">
    <location>
        <begin position="85"/>
        <end position="103"/>
    </location>
</feature>
<evidence type="ECO:0000313" key="2">
    <source>
        <dbReference type="EMBL" id="GBP15984.1"/>
    </source>
</evidence>
<dbReference type="AlphaFoldDB" id="A0A4C1TPV3"/>
<comment type="caution">
    <text evidence="2">The sequence shown here is derived from an EMBL/GenBank/DDBJ whole genome shotgun (WGS) entry which is preliminary data.</text>
</comment>
<feature type="region of interest" description="Disordered" evidence="1">
    <location>
        <begin position="77"/>
        <end position="103"/>
    </location>
</feature>
<protein>
    <submittedName>
        <fullName evidence="2">Uncharacterized protein</fullName>
    </submittedName>
</protein>